<proteinExistence type="predicted"/>
<evidence type="ECO:0000313" key="2">
    <source>
        <dbReference type="Proteomes" id="UP001516023"/>
    </source>
</evidence>
<dbReference type="EMBL" id="JABMIG020000307">
    <property type="protein sequence ID" value="KAL3781753.1"/>
    <property type="molecule type" value="Genomic_DNA"/>
</dbReference>
<dbReference type="Proteomes" id="UP001516023">
    <property type="component" value="Unassembled WGS sequence"/>
</dbReference>
<protein>
    <submittedName>
        <fullName evidence="1">Uncharacterized protein</fullName>
    </submittedName>
</protein>
<sequence>MDMASQVFESKLSDDEVYIGEEIGDGGLCEATLEDAGLFKSGTPVANGSYFVPQGVAVEQLKNYNGHKKLKDDCPEDVQKLLAHKGLFNVYDQFVQEIFDTKETRGFLGKWKDAQFLSVLDQFRDDFAEKGVKVVLCKRKSANGTYRWLEFIDLEALKGQYVSQFDVSNFSGQIIKTVYSKLQFPNGVAVEELKHWKGRKKLKENIPIYVRKMMEKKNLMNEYEQMVDHVIESGVGSNWKCWDLEKLKGILEVYKPIFHAKGVDIFVCHKEEYVSHGQYGGHMEYFRWIEYVDRSEQPSYCPQRSADLKKECIIL</sequence>
<keyword evidence="2" id="KW-1185">Reference proteome</keyword>
<gene>
    <name evidence="1" type="ORF">HJC23_004852</name>
</gene>
<organism evidence="1 2">
    <name type="scientific">Cyclotella cryptica</name>
    <dbReference type="NCBI Taxonomy" id="29204"/>
    <lineage>
        <taxon>Eukaryota</taxon>
        <taxon>Sar</taxon>
        <taxon>Stramenopiles</taxon>
        <taxon>Ochrophyta</taxon>
        <taxon>Bacillariophyta</taxon>
        <taxon>Coscinodiscophyceae</taxon>
        <taxon>Thalassiosirophycidae</taxon>
        <taxon>Stephanodiscales</taxon>
        <taxon>Stephanodiscaceae</taxon>
        <taxon>Cyclotella</taxon>
    </lineage>
</organism>
<evidence type="ECO:0000313" key="1">
    <source>
        <dbReference type="EMBL" id="KAL3781753.1"/>
    </source>
</evidence>
<comment type="caution">
    <text evidence="1">The sequence shown here is derived from an EMBL/GenBank/DDBJ whole genome shotgun (WGS) entry which is preliminary data.</text>
</comment>
<accession>A0ABD3P1F8</accession>
<name>A0ABD3P1F8_9STRA</name>
<dbReference type="AlphaFoldDB" id="A0ABD3P1F8"/>
<reference evidence="1 2" key="1">
    <citation type="journal article" date="2020" name="G3 (Bethesda)">
        <title>Improved Reference Genome for Cyclotella cryptica CCMP332, a Model for Cell Wall Morphogenesis, Salinity Adaptation, and Lipid Production in Diatoms (Bacillariophyta).</title>
        <authorList>
            <person name="Roberts W.R."/>
            <person name="Downey K.M."/>
            <person name="Ruck E.C."/>
            <person name="Traller J.C."/>
            <person name="Alverson A.J."/>
        </authorList>
    </citation>
    <scope>NUCLEOTIDE SEQUENCE [LARGE SCALE GENOMIC DNA]</scope>
    <source>
        <strain evidence="1 2">CCMP332</strain>
    </source>
</reference>